<keyword evidence="5 7" id="KW-0456">Lyase</keyword>
<evidence type="ECO:0000256" key="4">
    <source>
        <dbReference type="ARBA" id="ARBA00023136"/>
    </source>
</evidence>
<keyword evidence="2 7" id="KW-0812">Transmembrane</keyword>
<organism evidence="8 9">
    <name type="scientific">Corynebacterium humireducens NBRC 106098 = DSM 45392</name>
    <dbReference type="NCBI Taxonomy" id="1223515"/>
    <lineage>
        <taxon>Bacteria</taxon>
        <taxon>Bacillati</taxon>
        <taxon>Actinomycetota</taxon>
        <taxon>Actinomycetes</taxon>
        <taxon>Mycobacteriales</taxon>
        <taxon>Corynebacteriaceae</taxon>
        <taxon>Corynebacterium</taxon>
    </lineage>
</organism>
<dbReference type="RefSeq" id="WP_052437808.1">
    <property type="nucleotide sequence ID" value="NZ_BCSU01000006.1"/>
</dbReference>
<evidence type="ECO:0000313" key="9">
    <source>
        <dbReference type="Proteomes" id="UP000031524"/>
    </source>
</evidence>
<dbReference type="PANTHER" id="PTHR30518:SF2">
    <property type="entry name" value="ENDOLYTIC MUREIN TRANSGLYCOSYLASE"/>
    <property type="match status" value="1"/>
</dbReference>
<sequence>MTTSTQQRGRGGRRMDPKYVKRRQRGLAVLIASLVLLIGAVIYIGVQISGGGETVADRDYRGSGNGVYQLVEIPEGSSVSQLGPELEERGIVKTDSAFQTAAANNPDAGNIQPGFYRLQGEMSAAAAVQALLDPANRVELLDIHGGSTLLDVTVVGGSTRPGIYSQISRVTCTEGSTNCISAAELEQVGANADLVSLGVPEWAREAVAARGNDPKRLEGLIVPGQYVVNPELDAEGIITDLITRSARQFNDTGIVERARALELTPYELLTAASLVEREAPAGDFDKVARVILNRLEEPMRLEFDSTVNYGLPDVEVATTDEDRAMVTPWNTYAKDGLPETPIAAASMEAITAMENPAEGNWLFFVTVDQDGTTVFNDTFEEHLADVQQALESGVLDTNR</sequence>
<dbReference type="AlphaFoldDB" id="A0A0B5D307"/>
<dbReference type="Gene3D" id="3.30.1490.480">
    <property type="entry name" value="Endolytic murein transglycosylase"/>
    <property type="match status" value="1"/>
</dbReference>
<evidence type="ECO:0000256" key="1">
    <source>
        <dbReference type="ARBA" id="ARBA00022475"/>
    </source>
</evidence>
<evidence type="ECO:0000256" key="2">
    <source>
        <dbReference type="ARBA" id="ARBA00022692"/>
    </source>
</evidence>
<dbReference type="GO" id="GO:0008932">
    <property type="term" value="F:lytic endotransglycosylase activity"/>
    <property type="evidence" value="ECO:0007669"/>
    <property type="project" value="UniProtKB-UniRule"/>
</dbReference>
<protein>
    <recommendedName>
        <fullName evidence="7">Endolytic murein transglycosylase</fullName>
        <ecNumber evidence="7">4.2.2.29</ecNumber>
    </recommendedName>
    <alternativeName>
        <fullName evidence="7">Peptidoglycan lytic transglycosylase</fullName>
    </alternativeName>
    <alternativeName>
        <fullName evidence="7">Peptidoglycan polymerization terminase</fullName>
    </alternativeName>
</protein>
<reference evidence="8 9" key="1">
    <citation type="submission" date="2013-04" db="EMBL/GenBank/DDBJ databases">
        <title>Complete genome sequence of Corynebacterium humireducens DSM 45392(T), isolated from a wastewater-fed microbial fuel cell.</title>
        <authorList>
            <person name="Ruckert C."/>
            <person name="Albersmeier A."/>
            <person name="Kalinowski J."/>
        </authorList>
    </citation>
    <scope>NUCLEOTIDE SEQUENCE [LARGE SCALE GENOMIC DNA]</scope>
    <source>
        <strain evidence="9">MFC-5</strain>
    </source>
</reference>
<keyword evidence="4 7" id="KW-0472">Membrane</keyword>
<evidence type="ECO:0000256" key="3">
    <source>
        <dbReference type="ARBA" id="ARBA00022989"/>
    </source>
</evidence>
<keyword evidence="9" id="KW-1185">Reference proteome</keyword>
<accession>A0A0B5D307</accession>
<dbReference type="KEGG" id="chm:B842_07255"/>
<dbReference type="NCBIfam" id="TIGR00247">
    <property type="entry name" value="endolytic transglycosylase MltG"/>
    <property type="match status" value="1"/>
</dbReference>
<evidence type="ECO:0000256" key="6">
    <source>
        <dbReference type="ARBA" id="ARBA00023316"/>
    </source>
</evidence>
<evidence type="ECO:0000313" key="8">
    <source>
        <dbReference type="EMBL" id="AJE33300.1"/>
    </source>
</evidence>
<dbReference type="Pfam" id="PF02618">
    <property type="entry name" value="YceG"/>
    <property type="match status" value="1"/>
</dbReference>
<name>A0A0B5D307_9CORY</name>
<dbReference type="GO" id="GO:0005886">
    <property type="term" value="C:plasma membrane"/>
    <property type="evidence" value="ECO:0007669"/>
    <property type="project" value="UniProtKB-SubCell"/>
</dbReference>
<evidence type="ECO:0000256" key="5">
    <source>
        <dbReference type="ARBA" id="ARBA00023239"/>
    </source>
</evidence>
<keyword evidence="3 7" id="KW-1133">Transmembrane helix</keyword>
<dbReference type="GO" id="GO:0009252">
    <property type="term" value="P:peptidoglycan biosynthetic process"/>
    <property type="evidence" value="ECO:0007669"/>
    <property type="project" value="UniProtKB-UniRule"/>
</dbReference>
<feature type="transmembrane region" description="Helical" evidence="7">
    <location>
        <begin position="27"/>
        <end position="46"/>
    </location>
</feature>
<dbReference type="HOGENOM" id="CLU_025574_4_1_11"/>
<comment type="subcellular location">
    <subcellularLocation>
        <location evidence="7">Cell membrane</location>
        <topology evidence="7">Single-pass membrane protein</topology>
    </subcellularLocation>
</comment>
<evidence type="ECO:0000256" key="7">
    <source>
        <dbReference type="HAMAP-Rule" id="MF_02065"/>
    </source>
</evidence>
<proteinExistence type="inferred from homology"/>
<dbReference type="EC" id="4.2.2.29" evidence="7"/>
<dbReference type="InterPro" id="IPR003770">
    <property type="entry name" value="MLTG-like"/>
</dbReference>
<dbReference type="Proteomes" id="UP000031524">
    <property type="component" value="Chromosome"/>
</dbReference>
<feature type="site" description="Important for catalytic activity" evidence="7">
    <location>
        <position position="278"/>
    </location>
</feature>
<dbReference type="STRING" id="1223515.B842_07255"/>
<dbReference type="HAMAP" id="MF_02065">
    <property type="entry name" value="MltG"/>
    <property type="match status" value="1"/>
</dbReference>
<dbReference type="GO" id="GO:0071555">
    <property type="term" value="P:cell wall organization"/>
    <property type="evidence" value="ECO:0007669"/>
    <property type="project" value="UniProtKB-KW"/>
</dbReference>
<comment type="function">
    <text evidence="7">Functions as a peptidoglycan terminase that cleaves nascent peptidoglycan strands endolytically to terminate their elongation.</text>
</comment>
<keyword evidence="6 7" id="KW-0961">Cell wall biogenesis/degradation</keyword>
<keyword evidence="1 7" id="KW-1003">Cell membrane</keyword>
<comment type="catalytic activity">
    <reaction evidence="7">
        <text>a peptidoglycan chain = a peptidoglycan chain with N-acetyl-1,6-anhydromuramyl-[peptide] at the reducing end + a peptidoglycan chain with N-acetylglucosamine at the non-reducing end.</text>
        <dbReference type="EC" id="4.2.2.29"/>
    </reaction>
</comment>
<comment type="similarity">
    <text evidence="7">Belongs to the transglycosylase MltG family.</text>
</comment>
<gene>
    <name evidence="7" type="primary">mltG</name>
    <name evidence="8" type="ORF">B842_07255</name>
</gene>
<dbReference type="EMBL" id="CP005286">
    <property type="protein sequence ID" value="AJE33300.1"/>
    <property type="molecule type" value="Genomic_DNA"/>
</dbReference>
<dbReference type="PANTHER" id="PTHR30518">
    <property type="entry name" value="ENDOLYTIC MUREIN TRANSGLYCOSYLASE"/>
    <property type="match status" value="1"/>
</dbReference>